<gene>
    <name evidence="1" type="ORF">RU87_GL000582</name>
</gene>
<dbReference type="SUPFAM" id="SSF53335">
    <property type="entry name" value="S-adenosyl-L-methionine-dependent methyltransferases"/>
    <property type="match status" value="1"/>
</dbReference>
<dbReference type="InterPro" id="IPR029063">
    <property type="entry name" value="SAM-dependent_MTases_sf"/>
</dbReference>
<reference evidence="1 2" key="1">
    <citation type="submission" date="2014-12" db="EMBL/GenBank/DDBJ databases">
        <title>Draft genome sequences of 10 type strains of Lactococcus.</title>
        <authorList>
            <person name="Sun Z."/>
            <person name="Zhong Z."/>
            <person name="Liu W."/>
            <person name="Zhang W."/>
            <person name="Zhang H."/>
        </authorList>
    </citation>
    <scope>NUCLEOTIDE SEQUENCE [LARGE SCALE GENOMIC DNA]</scope>
    <source>
        <strain evidence="1 2">DSM 20686</strain>
    </source>
</reference>
<sequence>MAHTWLEEIINAGDTTVDATMGQGFDTAFLAGLGSKVFAFDVQQLALDMTRERLSHAGVTAELILDGHENVDQYVSGEVKAAIFNLGYLPKSDKKLITRANTTLTALRKLLEMLSNKGRIAIMVYYGHDGGETEKDAVLAFVSSLDQKQYQVYHYGAMNQVNQPPFLIMIEKLG</sequence>
<dbReference type="GO" id="GO:0032259">
    <property type="term" value="P:methylation"/>
    <property type="evidence" value="ECO:0007669"/>
    <property type="project" value="UniProtKB-KW"/>
</dbReference>
<protein>
    <submittedName>
        <fullName evidence="1">SAM-dependent methyltransferase</fullName>
    </submittedName>
</protein>
<organism evidence="1 2">
    <name type="scientific">Pseudolactococcus plantarum</name>
    <dbReference type="NCBI Taxonomy" id="1365"/>
    <lineage>
        <taxon>Bacteria</taxon>
        <taxon>Bacillati</taxon>
        <taxon>Bacillota</taxon>
        <taxon>Bacilli</taxon>
        <taxon>Lactobacillales</taxon>
        <taxon>Streptococcaceae</taxon>
        <taxon>Pseudolactococcus</taxon>
    </lineage>
</organism>
<keyword evidence="1" id="KW-0808">Transferase</keyword>
<dbReference type="Proteomes" id="UP000242246">
    <property type="component" value="Unassembled WGS sequence"/>
</dbReference>
<dbReference type="Gene3D" id="3.40.50.150">
    <property type="entry name" value="Vaccinia Virus protein VP39"/>
    <property type="match status" value="1"/>
</dbReference>
<dbReference type="GO" id="GO:0008168">
    <property type="term" value="F:methyltransferase activity"/>
    <property type="evidence" value="ECO:0007669"/>
    <property type="project" value="UniProtKB-KW"/>
</dbReference>
<dbReference type="STRING" id="1348632.GCA_001591745_01765"/>
<dbReference type="InterPro" id="IPR010719">
    <property type="entry name" value="MnmM_MeTrfase"/>
</dbReference>
<accession>A0A2A5RVX6</accession>
<evidence type="ECO:0000313" key="2">
    <source>
        <dbReference type="Proteomes" id="UP000242246"/>
    </source>
</evidence>
<keyword evidence="2" id="KW-1185">Reference proteome</keyword>
<keyword evidence="1" id="KW-0489">Methyltransferase</keyword>
<dbReference type="PANTHER" id="PTHR35276:SF1">
    <property type="entry name" value="TRNA (MNM(5)S(2)U34)-METHYLTRANSFERASE, CHLOROPLASTIC"/>
    <property type="match status" value="1"/>
</dbReference>
<proteinExistence type="predicted"/>
<dbReference type="Pfam" id="PF06962">
    <property type="entry name" value="rRNA_methylase"/>
    <property type="match status" value="1"/>
</dbReference>
<dbReference type="AlphaFoldDB" id="A0A2A5RVX6"/>
<dbReference type="EMBL" id="JXJX01000015">
    <property type="protein sequence ID" value="PCS05399.1"/>
    <property type="molecule type" value="Genomic_DNA"/>
</dbReference>
<comment type="caution">
    <text evidence="1">The sequence shown here is derived from an EMBL/GenBank/DDBJ whole genome shotgun (WGS) entry which is preliminary data.</text>
</comment>
<name>A0A2A5RVX6_9LACT</name>
<evidence type="ECO:0000313" key="1">
    <source>
        <dbReference type="EMBL" id="PCS05399.1"/>
    </source>
</evidence>
<dbReference type="PANTHER" id="PTHR35276">
    <property type="entry name" value="S-ADENOSYL-L-METHIONINE-DEPENDENT METHYLTRANSFERASES SUPERFAMILY PROTEIN"/>
    <property type="match status" value="1"/>
</dbReference>